<evidence type="ECO:0000313" key="5">
    <source>
        <dbReference type="EMBL" id="KAJ2777933.1"/>
    </source>
</evidence>
<dbReference type="InterPro" id="IPR005135">
    <property type="entry name" value="Endo/exonuclease/phosphatase"/>
</dbReference>
<dbReference type="SUPFAM" id="SSF56219">
    <property type="entry name" value="DNase I-like"/>
    <property type="match status" value="1"/>
</dbReference>
<dbReference type="AlphaFoldDB" id="A0A9W8LGE5"/>
<dbReference type="Gene3D" id="3.60.10.10">
    <property type="entry name" value="Endonuclease/exonuclease/phosphatase"/>
    <property type="match status" value="1"/>
</dbReference>
<reference evidence="5" key="1">
    <citation type="submission" date="2022-07" db="EMBL/GenBank/DDBJ databases">
        <title>Phylogenomic reconstructions and comparative analyses of Kickxellomycotina fungi.</title>
        <authorList>
            <person name="Reynolds N.K."/>
            <person name="Stajich J.E."/>
            <person name="Barry K."/>
            <person name="Grigoriev I.V."/>
            <person name="Crous P."/>
            <person name="Smith M.E."/>
        </authorList>
    </citation>
    <scope>NUCLEOTIDE SEQUENCE</scope>
    <source>
        <strain evidence="5">NBRC 105414</strain>
    </source>
</reference>
<dbReference type="GO" id="GO:0000175">
    <property type="term" value="F:3'-5'-RNA exonuclease activity"/>
    <property type="evidence" value="ECO:0007669"/>
    <property type="project" value="TreeGrafter"/>
</dbReference>
<feature type="region of interest" description="Disordered" evidence="3">
    <location>
        <begin position="217"/>
        <end position="293"/>
    </location>
</feature>
<keyword evidence="6" id="KW-1185">Reference proteome</keyword>
<proteinExistence type="inferred from homology"/>
<dbReference type="InterPro" id="IPR036691">
    <property type="entry name" value="Endo/exonu/phosph_ase_sf"/>
</dbReference>
<keyword evidence="5" id="KW-0540">Nuclease</keyword>
<feature type="compositionally biased region" description="Acidic residues" evidence="3">
    <location>
        <begin position="218"/>
        <end position="234"/>
    </location>
</feature>
<feature type="domain" description="Endonuclease/exonuclease/phosphatase" evidence="4">
    <location>
        <begin position="1"/>
        <end position="382"/>
    </location>
</feature>
<gene>
    <name evidence="5" type="primary">NGL2</name>
    <name evidence="5" type="ORF">H4R18_004893</name>
</gene>
<dbReference type="Proteomes" id="UP001140217">
    <property type="component" value="Unassembled WGS sequence"/>
</dbReference>
<feature type="compositionally biased region" description="Low complexity" evidence="3">
    <location>
        <begin position="254"/>
        <end position="266"/>
    </location>
</feature>
<dbReference type="PANTHER" id="PTHR12121:SF45">
    <property type="entry name" value="NOCTURNIN"/>
    <property type="match status" value="1"/>
</dbReference>
<dbReference type="GO" id="GO:0006139">
    <property type="term" value="P:nucleobase-containing compound metabolic process"/>
    <property type="evidence" value="ECO:0007669"/>
    <property type="project" value="UniProtKB-ARBA"/>
</dbReference>
<feature type="compositionally biased region" description="Basic and acidic residues" evidence="3">
    <location>
        <begin position="276"/>
        <end position="293"/>
    </location>
</feature>
<comment type="similarity">
    <text evidence="1">Belongs to the CCR4/nocturin family.</text>
</comment>
<evidence type="ECO:0000259" key="4">
    <source>
        <dbReference type="Pfam" id="PF03372"/>
    </source>
</evidence>
<dbReference type="EMBL" id="JANBUL010000259">
    <property type="protein sequence ID" value="KAJ2777933.1"/>
    <property type="molecule type" value="Genomic_DNA"/>
</dbReference>
<keyword evidence="2" id="KW-0378">Hydrolase</keyword>
<dbReference type="PANTHER" id="PTHR12121">
    <property type="entry name" value="CARBON CATABOLITE REPRESSOR PROTEIN 4"/>
    <property type="match status" value="1"/>
</dbReference>
<sequence length="395" mass="44248">MSYNLLCQKMIKRQLFPYASKSSLKWRARRPLILGELSHLRPDVMCLQEVDTKNWDDTYSMWFAREGYDAQSFQGAGKPHCLAVSWRRDRFAQVDRLCVQMDRSAEACGERLRTDNVALVVALRATGGPLGAGVPGIILSNTHLYWLPGACYERLQQQVVLARALRTMRERHPDFPLIACGDYNTTPDDGAYALLTRPRPVSLNDWQLDNLLPRYFDDVEDGSDHDDDDDDDDDKGGPSDDVAATTTGERKMAYAEMAAAGTAAETEAARSKRRRLAEEERRAEEQLQRDTARVSRLVAALQSECREPLASCYGNYAALDPAYATPQWEGEPVYTNYAAWKGTLDYIFFSPGRGIAVRDVLSLPPESQLKPGLPNETFSSDHVALVARFDAPVVD</sequence>
<dbReference type="InterPro" id="IPR050410">
    <property type="entry name" value="CCR4/nocturin_mRNA_transcr"/>
</dbReference>
<evidence type="ECO:0000256" key="2">
    <source>
        <dbReference type="ARBA" id="ARBA00022801"/>
    </source>
</evidence>
<evidence type="ECO:0000313" key="6">
    <source>
        <dbReference type="Proteomes" id="UP001140217"/>
    </source>
</evidence>
<comment type="caution">
    <text evidence="5">The sequence shown here is derived from an EMBL/GenBank/DDBJ whole genome shotgun (WGS) entry which is preliminary data.</text>
</comment>
<dbReference type="Pfam" id="PF03372">
    <property type="entry name" value="Exo_endo_phos"/>
    <property type="match status" value="1"/>
</dbReference>
<keyword evidence="5" id="KW-0269">Exonuclease</keyword>
<name>A0A9W8LGE5_9FUNG</name>
<protein>
    <submittedName>
        <fullName evidence="5">RNA exonuclease ngl2</fullName>
    </submittedName>
</protein>
<dbReference type="OrthoDB" id="428734at2759"/>
<evidence type="ECO:0000256" key="3">
    <source>
        <dbReference type="SAM" id="MobiDB-lite"/>
    </source>
</evidence>
<evidence type="ECO:0000256" key="1">
    <source>
        <dbReference type="ARBA" id="ARBA00010774"/>
    </source>
</evidence>
<accession>A0A9W8LGE5</accession>
<organism evidence="5 6">
    <name type="scientific">Coemansia javaensis</name>
    <dbReference type="NCBI Taxonomy" id="2761396"/>
    <lineage>
        <taxon>Eukaryota</taxon>
        <taxon>Fungi</taxon>
        <taxon>Fungi incertae sedis</taxon>
        <taxon>Zoopagomycota</taxon>
        <taxon>Kickxellomycotina</taxon>
        <taxon>Kickxellomycetes</taxon>
        <taxon>Kickxellales</taxon>
        <taxon>Kickxellaceae</taxon>
        <taxon>Coemansia</taxon>
    </lineage>
</organism>